<name>A0A8S4FRE8_PLUXY</name>
<dbReference type="AlphaFoldDB" id="A0A8S4FRE8"/>
<dbReference type="Proteomes" id="UP000653454">
    <property type="component" value="Unassembled WGS sequence"/>
</dbReference>
<evidence type="ECO:0000313" key="2">
    <source>
        <dbReference type="Proteomes" id="UP000653454"/>
    </source>
</evidence>
<reference evidence="1" key="1">
    <citation type="submission" date="2020-11" db="EMBL/GenBank/DDBJ databases">
        <authorList>
            <person name="Whiteford S."/>
        </authorList>
    </citation>
    <scope>NUCLEOTIDE SEQUENCE</scope>
</reference>
<keyword evidence="2" id="KW-1185">Reference proteome</keyword>
<comment type="caution">
    <text evidence="1">The sequence shown here is derived from an EMBL/GenBank/DDBJ whole genome shotgun (WGS) entry which is preliminary data.</text>
</comment>
<accession>A0A8S4FRE8</accession>
<proteinExistence type="predicted"/>
<sequence length="81" mass="9345">MSEEVKTLTSSLSPAPPSYYVEYIYRGNGSMKKDLQNIIWVFQGTDPYNILMYVARDLYKLPPVTLDHINLTRLAPQAFFI</sequence>
<dbReference type="EMBL" id="CAJHNJ030000043">
    <property type="protein sequence ID" value="CAG9131007.1"/>
    <property type="molecule type" value="Genomic_DNA"/>
</dbReference>
<evidence type="ECO:0000313" key="1">
    <source>
        <dbReference type="EMBL" id="CAG9131007.1"/>
    </source>
</evidence>
<gene>
    <name evidence="1" type="ORF">PLXY2_LOCUS10137</name>
</gene>
<organism evidence="1 2">
    <name type="scientific">Plutella xylostella</name>
    <name type="common">Diamondback moth</name>
    <name type="synonym">Plutella maculipennis</name>
    <dbReference type="NCBI Taxonomy" id="51655"/>
    <lineage>
        <taxon>Eukaryota</taxon>
        <taxon>Metazoa</taxon>
        <taxon>Ecdysozoa</taxon>
        <taxon>Arthropoda</taxon>
        <taxon>Hexapoda</taxon>
        <taxon>Insecta</taxon>
        <taxon>Pterygota</taxon>
        <taxon>Neoptera</taxon>
        <taxon>Endopterygota</taxon>
        <taxon>Lepidoptera</taxon>
        <taxon>Glossata</taxon>
        <taxon>Ditrysia</taxon>
        <taxon>Yponomeutoidea</taxon>
        <taxon>Plutellidae</taxon>
        <taxon>Plutella</taxon>
    </lineage>
</organism>
<protein>
    <submittedName>
        <fullName evidence="1">(diamondback moth) hypothetical protein</fullName>
    </submittedName>
</protein>